<dbReference type="OrthoDB" id="2157530at2759"/>
<dbReference type="Proteomes" id="UP000193144">
    <property type="component" value="Unassembled WGS sequence"/>
</dbReference>
<evidence type="ECO:0000313" key="2">
    <source>
        <dbReference type="Proteomes" id="UP000193144"/>
    </source>
</evidence>
<reference evidence="1 2" key="1">
    <citation type="submission" date="2016-07" db="EMBL/GenBank/DDBJ databases">
        <title>Pervasive Adenine N6-methylation of Active Genes in Fungi.</title>
        <authorList>
            <consortium name="DOE Joint Genome Institute"/>
            <person name="Mondo S.J."/>
            <person name="Dannebaum R.O."/>
            <person name="Kuo R.C."/>
            <person name="Labutti K."/>
            <person name="Haridas S."/>
            <person name="Kuo A."/>
            <person name="Salamov A."/>
            <person name="Ahrendt S.R."/>
            <person name="Lipzen A."/>
            <person name="Sullivan W."/>
            <person name="Andreopoulos W.B."/>
            <person name="Clum A."/>
            <person name="Lindquist E."/>
            <person name="Daum C."/>
            <person name="Ramamoorthy G.K."/>
            <person name="Gryganskyi A."/>
            <person name="Culley D."/>
            <person name="Magnuson J.K."/>
            <person name="James T.Y."/>
            <person name="O'Malley M.A."/>
            <person name="Stajich J.E."/>
            <person name="Spatafora J.W."/>
            <person name="Visel A."/>
            <person name="Grigoriev I.V."/>
        </authorList>
    </citation>
    <scope>NUCLEOTIDE SEQUENCE [LARGE SCALE GENOMIC DNA]</scope>
    <source>
        <strain evidence="1 2">CBS 115471</strain>
    </source>
</reference>
<gene>
    <name evidence="1" type="ORF">BCR34DRAFT_596390</name>
</gene>
<keyword evidence="2" id="KW-1185">Reference proteome</keyword>
<organism evidence="1 2">
    <name type="scientific">Clohesyomyces aquaticus</name>
    <dbReference type="NCBI Taxonomy" id="1231657"/>
    <lineage>
        <taxon>Eukaryota</taxon>
        <taxon>Fungi</taxon>
        <taxon>Dikarya</taxon>
        <taxon>Ascomycota</taxon>
        <taxon>Pezizomycotina</taxon>
        <taxon>Dothideomycetes</taxon>
        <taxon>Pleosporomycetidae</taxon>
        <taxon>Pleosporales</taxon>
        <taxon>Lindgomycetaceae</taxon>
        <taxon>Clohesyomyces</taxon>
    </lineage>
</organism>
<accession>A0A1Y2A6M7</accession>
<protein>
    <submittedName>
        <fullName evidence="1">Uncharacterized protein</fullName>
    </submittedName>
</protein>
<proteinExistence type="predicted"/>
<dbReference type="EMBL" id="MCFA01000008">
    <property type="protein sequence ID" value="ORY18149.1"/>
    <property type="molecule type" value="Genomic_DNA"/>
</dbReference>
<comment type="caution">
    <text evidence="1">The sequence shown here is derived from an EMBL/GenBank/DDBJ whole genome shotgun (WGS) entry which is preliminary data.</text>
</comment>
<dbReference type="AlphaFoldDB" id="A0A1Y2A6M7"/>
<dbReference type="Pfam" id="PF26639">
    <property type="entry name" value="Het-6_barrel"/>
    <property type="match status" value="1"/>
</dbReference>
<dbReference type="STRING" id="1231657.A0A1Y2A6M7"/>
<sequence>MREKFYRTSADETMECCDYRLIVHHFVGSDTPAANFCIELIVLTDRVLFLTMQGYLGFGMRGLKVGDIVCVFHGSPTPHILRRVEGADEELYELIGAAFVYGIMNGQIDEVDIADQEFTLV</sequence>
<name>A0A1Y2A6M7_9PLEO</name>
<evidence type="ECO:0000313" key="1">
    <source>
        <dbReference type="EMBL" id="ORY18149.1"/>
    </source>
</evidence>